<name>A0A645J703_9ZZZZ</name>
<gene>
    <name evidence="1" type="ORF">SDC9_207159</name>
</gene>
<sequence>MDDLLNDANIGGRIREYVPSDRIRTYIKDAILNAYTKDKKRQILNADSPIDLVREHFHSESTIATDGEEVSLCISTDLSRKFVVCTGTVLKWETALRKALEYIVRTPDLIEFPQIILKLVETKARSTEADQRQIVEVLARINVRVSFRK</sequence>
<evidence type="ECO:0000313" key="1">
    <source>
        <dbReference type="EMBL" id="MPN59438.1"/>
    </source>
</evidence>
<proteinExistence type="predicted"/>
<comment type="caution">
    <text evidence="1">The sequence shown here is derived from an EMBL/GenBank/DDBJ whole genome shotgun (WGS) entry which is preliminary data.</text>
</comment>
<accession>A0A645J703</accession>
<protein>
    <submittedName>
        <fullName evidence="1">Uncharacterized protein</fullName>
    </submittedName>
</protein>
<reference evidence="1" key="1">
    <citation type="submission" date="2019-08" db="EMBL/GenBank/DDBJ databases">
        <authorList>
            <person name="Kucharzyk K."/>
            <person name="Murdoch R.W."/>
            <person name="Higgins S."/>
            <person name="Loffler F."/>
        </authorList>
    </citation>
    <scope>NUCLEOTIDE SEQUENCE</scope>
</reference>
<dbReference type="AlphaFoldDB" id="A0A645J703"/>
<organism evidence="1">
    <name type="scientific">bioreactor metagenome</name>
    <dbReference type="NCBI Taxonomy" id="1076179"/>
    <lineage>
        <taxon>unclassified sequences</taxon>
        <taxon>metagenomes</taxon>
        <taxon>ecological metagenomes</taxon>
    </lineage>
</organism>
<dbReference type="EMBL" id="VSSQ01133457">
    <property type="protein sequence ID" value="MPN59438.1"/>
    <property type="molecule type" value="Genomic_DNA"/>
</dbReference>